<comment type="caution">
    <text evidence="5">The sequence shown here is derived from an EMBL/GenBank/DDBJ whole genome shotgun (WGS) entry which is preliminary data.</text>
</comment>
<dbReference type="Gene3D" id="3.90.400.10">
    <property type="entry name" value="Oligo-1,6-glucosidase, Domain 2"/>
    <property type="match status" value="1"/>
</dbReference>
<dbReference type="SUPFAM" id="SSF81296">
    <property type="entry name" value="E set domains"/>
    <property type="match status" value="1"/>
</dbReference>
<organism evidence="5 6">
    <name type="scientific">Clostridium paridis</name>
    <dbReference type="NCBI Taxonomy" id="2803863"/>
    <lineage>
        <taxon>Bacteria</taxon>
        <taxon>Bacillati</taxon>
        <taxon>Bacillota</taxon>
        <taxon>Clostridia</taxon>
        <taxon>Eubacteriales</taxon>
        <taxon>Clostridiaceae</taxon>
        <taxon>Clostridium</taxon>
    </lineage>
</organism>
<dbReference type="InterPro" id="IPR013780">
    <property type="entry name" value="Glyco_hydro_b"/>
</dbReference>
<dbReference type="InterPro" id="IPR017853">
    <property type="entry name" value="GH"/>
</dbReference>
<dbReference type="Proteomes" id="UP000623681">
    <property type="component" value="Unassembled WGS sequence"/>
</dbReference>
<dbReference type="PANTHER" id="PTHR10357:SF210">
    <property type="entry name" value="MALTODEXTRIN GLUCOSIDASE"/>
    <property type="match status" value="1"/>
</dbReference>
<evidence type="ECO:0000256" key="2">
    <source>
        <dbReference type="ARBA" id="ARBA00022801"/>
    </source>
</evidence>
<dbReference type="GO" id="GO:0005975">
    <property type="term" value="P:carbohydrate metabolic process"/>
    <property type="evidence" value="ECO:0007669"/>
    <property type="project" value="InterPro"/>
</dbReference>
<protein>
    <submittedName>
        <fullName evidence="5">Alpha-glycosidase</fullName>
    </submittedName>
</protein>
<comment type="similarity">
    <text evidence="1">Belongs to the glycosyl hydrolase 13 family.</text>
</comment>
<dbReference type="InterPro" id="IPR013783">
    <property type="entry name" value="Ig-like_fold"/>
</dbReference>
<dbReference type="InterPro" id="IPR054174">
    <property type="entry name" value="Alpha-amylase-like_C"/>
</dbReference>
<sequence>MNKHAIYHITDTPYAYGKNLNTLRVVLRTANGDIKECILCYKDRYDWKDEFLIERMQIDRTTELFDFYKADISVERNRYRYFFKLVDKGNNIYYLDERGLRNYKIPKDEATAFQYPYIAEGDLYKEVSWLQESVVYQIFVDRFFNGNKDNDPKNTLRWGTSVTPKSMFGGDIKGIISKLDYLNDLGVDLIYLTPIFKSSSNHKYDVNDYYNIDPQFGTLEEGKALVRECHKRGIRIVFDCVFNHSGDDFFAFKDILKNGEKSKYKDWYFIDSYPVDQKKVNYYSFSNHIKSMPKLNTSNKEVKEYLLKVGEFWVKEVGIDGWRLDVCDEVDHNFWRSFKERVKECKNDSIIIGEIMHEATSFLKGDQMDGIMNYPFKGALIDFFARRSITVEQFNEILGQNSTIYMEGITRQLWNLIGSHDTQRFLTECEDNIERMKLAIGFQFSYIGVPYIYYGDEIGLTGGEDPESRKCMIWEKDKQNLELFNWYKSLIKIRKDNLSLVYGDYKVLYCKENVLIFERNFNGEKVIVAVNNNYKKYYVNLGLDIMAKDLLKDGVVDLSKTLILDSMEFKVWKKEGMFAN</sequence>
<dbReference type="InterPro" id="IPR006047">
    <property type="entry name" value="GH13_cat_dom"/>
</dbReference>
<dbReference type="InterPro" id="IPR045857">
    <property type="entry name" value="O16G_dom_2"/>
</dbReference>
<evidence type="ECO:0000256" key="1">
    <source>
        <dbReference type="ARBA" id="ARBA00008061"/>
    </source>
</evidence>
<feature type="domain" description="Glycosyl hydrolase family 13 catalytic" evidence="4">
    <location>
        <begin position="137"/>
        <end position="494"/>
    </location>
</feature>
<accession>A0A937FH84</accession>
<dbReference type="Pfam" id="PF02903">
    <property type="entry name" value="Alpha-amylase_N"/>
    <property type="match status" value="1"/>
</dbReference>
<dbReference type="Gene3D" id="2.60.40.1180">
    <property type="entry name" value="Golgi alpha-mannosidase II"/>
    <property type="match status" value="1"/>
</dbReference>
<evidence type="ECO:0000256" key="3">
    <source>
        <dbReference type="ARBA" id="ARBA00023295"/>
    </source>
</evidence>
<dbReference type="GO" id="GO:0004553">
    <property type="term" value="F:hydrolase activity, hydrolyzing O-glycosyl compounds"/>
    <property type="evidence" value="ECO:0007669"/>
    <property type="project" value="InterPro"/>
</dbReference>
<proteinExistence type="inferred from homology"/>
<dbReference type="InterPro" id="IPR004185">
    <property type="entry name" value="Glyco_hydro_13_lg-like_dom"/>
</dbReference>
<dbReference type="Gene3D" id="3.20.20.80">
    <property type="entry name" value="Glycosidases"/>
    <property type="match status" value="1"/>
</dbReference>
<evidence type="ECO:0000313" key="6">
    <source>
        <dbReference type="Proteomes" id="UP000623681"/>
    </source>
</evidence>
<dbReference type="AlphaFoldDB" id="A0A937FH84"/>
<name>A0A937FH84_9CLOT</name>
<dbReference type="InterPro" id="IPR014756">
    <property type="entry name" value="Ig_E-set"/>
</dbReference>
<dbReference type="Gene3D" id="2.60.40.10">
    <property type="entry name" value="Immunoglobulins"/>
    <property type="match status" value="1"/>
</dbReference>
<dbReference type="CDD" id="cd02857">
    <property type="entry name" value="E_set_CDase_PDE_N"/>
    <property type="match status" value="1"/>
</dbReference>
<gene>
    <name evidence="5" type="ORF">JK634_14965</name>
</gene>
<dbReference type="SMART" id="SM00642">
    <property type="entry name" value="Aamy"/>
    <property type="match status" value="1"/>
</dbReference>
<evidence type="ECO:0000259" key="4">
    <source>
        <dbReference type="SMART" id="SM00642"/>
    </source>
</evidence>
<keyword evidence="3" id="KW-0326">Glycosidase</keyword>
<dbReference type="SUPFAM" id="SSF51445">
    <property type="entry name" value="(Trans)glycosidases"/>
    <property type="match status" value="1"/>
</dbReference>
<keyword evidence="2" id="KW-0378">Hydrolase</keyword>
<reference evidence="5" key="1">
    <citation type="submission" date="2021-01" db="EMBL/GenBank/DDBJ databases">
        <title>Genome public.</title>
        <authorList>
            <person name="Liu C."/>
            <person name="Sun Q."/>
        </authorList>
    </citation>
    <scope>NUCLEOTIDE SEQUENCE</scope>
    <source>
        <strain evidence="5">YIM B02565</strain>
    </source>
</reference>
<dbReference type="RefSeq" id="WP_202768481.1">
    <property type="nucleotide sequence ID" value="NZ_JAESWA010000023.1"/>
</dbReference>
<dbReference type="PANTHER" id="PTHR10357">
    <property type="entry name" value="ALPHA-AMYLASE FAMILY MEMBER"/>
    <property type="match status" value="1"/>
</dbReference>
<evidence type="ECO:0000313" key="5">
    <source>
        <dbReference type="EMBL" id="MBL4933113.1"/>
    </source>
</evidence>
<dbReference type="Pfam" id="PF00128">
    <property type="entry name" value="Alpha-amylase"/>
    <property type="match status" value="1"/>
</dbReference>
<dbReference type="SUPFAM" id="SSF51011">
    <property type="entry name" value="Glycosyl hydrolase domain"/>
    <property type="match status" value="1"/>
</dbReference>
<dbReference type="CDD" id="cd11338">
    <property type="entry name" value="AmyAc_CMD"/>
    <property type="match status" value="1"/>
</dbReference>
<dbReference type="Pfam" id="PF22026">
    <property type="entry name" value="Alpha-amylase_C_2"/>
    <property type="match status" value="1"/>
</dbReference>
<dbReference type="EMBL" id="JAESWA010000023">
    <property type="protein sequence ID" value="MBL4933113.1"/>
    <property type="molecule type" value="Genomic_DNA"/>
</dbReference>
<keyword evidence="6" id="KW-1185">Reference proteome</keyword>